<evidence type="ECO:0000256" key="3">
    <source>
        <dbReference type="ARBA" id="ARBA00022737"/>
    </source>
</evidence>
<dbReference type="SUPFAM" id="SSF51161">
    <property type="entry name" value="Trimeric LpxA-like enzymes"/>
    <property type="match status" value="1"/>
</dbReference>
<organism evidence="5 6">
    <name type="scientific">Undibacterium squillarum</name>
    <dbReference type="NCBI Taxonomy" id="1131567"/>
    <lineage>
        <taxon>Bacteria</taxon>
        <taxon>Pseudomonadati</taxon>
        <taxon>Pseudomonadota</taxon>
        <taxon>Betaproteobacteria</taxon>
        <taxon>Burkholderiales</taxon>
        <taxon>Oxalobacteraceae</taxon>
        <taxon>Undibacterium</taxon>
    </lineage>
</organism>
<dbReference type="InterPro" id="IPR045304">
    <property type="entry name" value="LbH_SAT"/>
</dbReference>
<evidence type="ECO:0000313" key="6">
    <source>
        <dbReference type="Proteomes" id="UP000653343"/>
    </source>
</evidence>
<accession>A0ABQ2XWY3</accession>
<evidence type="ECO:0000256" key="1">
    <source>
        <dbReference type="ARBA" id="ARBA00007274"/>
    </source>
</evidence>
<dbReference type="Pfam" id="PF00132">
    <property type="entry name" value="Hexapep"/>
    <property type="match status" value="1"/>
</dbReference>
<dbReference type="RefSeq" id="WP_189356214.1">
    <property type="nucleotide sequence ID" value="NZ_BMYU01000002.1"/>
</dbReference>
<protein>
    <submittedName>
        <fullName evidence="5">Serine O-acetyltransferase</fullName>
    </submittedName>
</protein>
<proteinExistence type="inferred from homology"/>
<dbReference type="InterPro" id="IPR001451">
    <property type="entry name" value="Hexapep"/>
</dbReference>
<dbReference type="Proteomes" id="UP000653343">
    <property type="component" value="Unassembled WGS sequence"/>
</dbReference>
<comment type="similarity">
    <text evidence="1">Belongs to the transferase hexapeptide repeat family.</text>
</comment>
<keyword evidence="4" id="KW-0012">Acyltransferase</keyword>
<dbReference type="InterPro" id="IPR018357">
    <property type="entry name" value="Hexapep_transf_CS"/>
</dbReference>
<dbReference type="PROSITE" id="PS00101">
    <property type="entry name" value="HEXAPEP_TRANSFERASES"/>
    <property type="match status" value="1"/>
</dbReference>
<gene>
    <name evidence="5" type="primary">cysE</name>
    <name evidence="5" type="ORF">GCM10010946_12820</name>
</gene>
<dbReference type="EMBL" id="BMYU01000002">
    <property type="protein sequence ID" value="GGX36466.1"/>
    <property type="molecule type" value="Genomic_DNA"/>
</dbReference>
<keyword evidence="2" id="KW-0808">Transferase</keyword>
<evidence type="ECO:0000256" key="4">
    <source>
        <dbReference type="ARBA" id="ARBA00023315"/>
    </source>
</evidence>
<keyword evidence="3" id="KW-0677">Repeat</keyword>
<comment type="caution">
    <text evidence="5">The sequence shown here is derived from an EMBL/GenBank/DDBJ whole genome shotgun (WGS) entry which is preliminary data.</text>
</comment>
<dbReference type="Gene3D" id="2.160.10.10">
    <property type="entry name" value="Hexapeptide repeat proteins"/>
    <property type="match status" value="1"/>
</dbReference>
<name>A0ABQ2XWY3_9BURK</name>
<keyword evidence="6" id="KW-1185">Reference proteome</keyword>
<dbReference type="InterPro" id="IPR011004">
    <property type="entry name" value="Trimer_LpxA-like_sf"/>
</dbReference>
<dbReference type="PANTHER" id="PTHR42811">
    <property type="entry name" value="SERINE ACETYLTRANSFERASE"/>
    <property type="match status" value="1"/>
</dbReference>
<evidence type="ECO:0000313" key="5">
    <source>
        <dbReference type="EMBL" id="GGX36466.1"/>
    </source>
</evidence>
<evidence type="ECO:0000256" key="2">
    <source>
        <dbReference type="ARBA" id="ARBA00022679"/>
    </source>
</evidence>
<sequence>MFDNLRSDWITHERDPWRQGMWVMCVYRFGRWRYTLPWGWLRKPFSLLYKFLKIWVQILTGIDLPCETRIGQRLTIEHFGGIIISGDTVLGDDVVIRNGVTIGLRRTGQPGAPLIGNRVDIGTGAKILGKITIGDDAVIGANAVVLQDVPAGCIAVGIPARILRKKDAASQADCESAPAQSAAGVPDEHAASVYAANPVAAASEKLTVSEAAAEAAV</sequence>
<reference evidence="6" key="1">
    <citation type="journal article" date="2019" name="Int. J. Syst. Evol. Microbiol.">
        <title>The Global Catalogue of Microorganisms (GCM) 10K type strain sequencing project: providing services to taxonomists for standard genome sequencing and annotation.</title>
        <authorList>
            <consortium name="The Broad Institute Genomics Platform"/>
            <consortium name="The Broad Institute Genome Sequencing Center for Infectious Disease"/>
            <person name="Wu L."/>
            <person name="Ma J."/>
        </authorList>
    </citation>
    <scope>NUCLEOTIDE SEQUENCE [LARGE SCALE GENOMIC DNA]</scope>
    <source>
        <strain evidence="6">KCTC 23917</strain>
    </source>
</reference>
<dbReference type="CDD" id="cd03354">
    <property type="entry name" value="LbH_SAT"/>
    <property type="match status" value="1"/>
</dbReference>